<dbReference type="STRING" id="540747.SAMN04488031_102693"/>
<dbReference type="Pfam" id="PF08241">
    <property type="entry name" value="Methyltransf_11"/>
    <property type="match status" value="1"/>
</dbReference>
<dbReference type="InterPro" id="IPR029063">
    <property type="entry name" value="SAM-dependent_MTases_sf"/>
</dbReference>
<dbReference type="PATRIC" id="fig|540747.5.peg.463"/>
<name>A0A0T5PF88_9RHOB</name>
<proteinExistence type="predicted"/>
<gene>
    <name evidence="5" type="ORF">XM52_02290</name>
</gene>
<keyword evidence="6" id="KW-1185">Reference proteome</keyword>
<dbReference type="GO" id="GO:0008757">
    <property type="term" value="F:S-adenosylmethionine-dependent methyltransferase activity"/>
    <property type="evidence" value="ECO:0007669"/>
    <property type="project" value="InterPro"/>
</dbReference>
<evidence type="ECO:0000256" key="3">
    <source>
        <dbReference type="ARBA" id="ARBA00022691"/>
    </source>
</evidence>
<evidence type="ECO:0000313" key="5">
    <source>
        <dbReference type="EMBL" id="KRS19688.1"/>
    </source>
</evidence>
<feature type="domain" description="Methyltransferase type 11" evidence="4">
    <location>
        <begin position="49"/>
        <end position="139"/>
    </location>
</feature>
<dbReference type="RefSeq" id="WP_074939950.1">
    <property type="nucleotide sequence ID" value="NZ_LAXI01000001.1"/>
</dbReference>
<evidence type="ECO:0000259" key="4">
    <source>
        <dbReference type="Pfam" id="PF08241"/>
    </source>
</evidence>
<keyword evidence="3" id="KW-0949">S-adenosyl-L-methionine</keyword>
<dbReference type="AlphaFoldDB" id="A0A0T5PF88"/>
<comment type="caution">
    <text evidence="5">The sequence shown here is derived from an EMBL/GenBank/DDBJ whole genome shotgun (WGS) entry which is preliminary data.</text>
</comment>
<accession>A0A0T5PF88</accession>
<protein>
    <submittedName>
        <fullName evidence="5">Methyltransferase</fullName>
    </submittedName>
</protein>
<dbReference type="EMBL" id="LAXI01000001">
    <property type="protein sequence ID" value="KRS19688.1"/>
    <property type="molecule type" value="Genomic_DNA"/>
</dbReference>
<dbReference type="Gene3D" id="3.40.50.150">
    <property type="entry name" value="Vaccinia Virus protein VP39"/>
    <property type="match status" value="1"/>
</dbReference>
<keyword evidence="1 5" id="KW-0489">Methyltransferase</keyword>
<dbReference type="SUPFAM" id="SSF53335">
    <property type="entry name" value="S-adenosyl-L-methionine-dependent methyltransferases"/>
    <property type="match status" value="1"/>
</dbReference>
<evidence type="ECO:0000256" key="2">
    <source>
        <dbReference type="ARBA" id="ARBA00022679"/>
    </source>
</evidence>
<dbReference type="Proteomes" id="UP000051401">
    <property type="component" value="Unassembled WGS sequence"/>
</dbReference>
<organism evidence="5 6">
    <name type="scientific">Roseovarius indicus</name>
    <dbReference type="NCBI Taxonomy" id="540747"/>
    <lineage>
        <taxon>Bacteria</taxon>
        <taxon>Pseudomonadati</taxon>
        <taxon>Pseudomonadota</taxon>
        <taxon>Alphaproteobacteria</taxon>
        <taxon>Rhodobacterales</taxon>
        <taxon>Roseobacteraceae</taxon>
        <taxon>Roseovarius</taxon>
    </lineage>
</organism>
<evidence type="ECO:0000256" key="1">
    <source>
        <dbReference type="ARBA" id="ARBA00022603"/>
    </source>
</evidence>
<keyword evidence="2 5" id="KW-0808">Transferase</keyword>
<sequence length="247" mass="27320">MNGRDDMDEGWNRSAGAWLALMGRDGDFSRTHVLDAPMLARTRGATRALDVGCGEGRFCRMMAAQVPEVTGLDPTRALLDVARERGAAEFVEGRAEDMPFDDGAFDLVVSYLTLIDIPDAWAGLSEMVRVLCPGGRLLIANLQGWLTAAQTKADGWSRDDEGAASMVVDRYFEEHAFRGAWKGMSILNWHRPLAWYMQTLLGLGLELVHFDEPKAEGGAEAERYNRAPYLLMMEWRKPAARAARPGG</sequence>
<dbReference type="InterPro" id="IPR013216">
    <property type="entry name" value="Methyltransf_11"/>
</dbReference>
<evidence type="ECO:0000313" key="6">
    <source>
        <dbReference type="Proteomes" id="UP000051401"/>
    </source>
</evidence>
<dbReference type="PANTHER" id="PTHR43464">
    <property type="entry name" value="METHYLTRANSFERASE"/>
    <property type="match status" value="1"/>
</dbReference>
<reference evidence="5 6" key="1">
    <citation type="submission" date="2015-04" db="EMBL/GenBank/DDBJ databases">
        <title>The draft genome sequence of Roseovarius indicus B108T.</title>
        <authorList>
            <person name="Li G."/>
            <person name="Lai Q."/>
            <person name="Shao Z."/>
            <person name="Yan P."/>
        </authorList>
    </citation>
    <scope>NUCLEOTIDE SEQUENCE [LARGE SCALE GENOMIC DNA]</scope>
    <source>
        <strain evidence="5 6">B108</strain>
    </source>
</reference>
<dbReference type="CDD" id="cd02440">
    <property type="entry name" value="AdoMet_MTases"/>
    <property type="match status" value="1"/>
</dbReference>
<dbReference type="GO" id="GO:0032259">
    <property type="term" value="P:methylation"/>
    <property type="evidence" value="ECO:0007669"/>
    <property type="project" value="UniProtKB-KW"/>
</dbReference>
<dbReference type="PANTHER" id="PTHR43464:SF19">
    <property type="entry name" value="UBIQUINONE BIOSYNTHESIS O-METHYLTRANSFERASE, MITOCHONDRIAL"/>
    <property type="match status" value="1"/>
</dbReference>